<keyword evidence="5" id="KW-1185">Reference proteome</keyword>
<evidence type="ECO:0000313" key="5">
    <source>
        <dbReference type="Proteomes" id="UP000193498"/>
    </source>
</evidence>
<evidence type="ECO:0000256" key="3">
    <source>
        <dbReference type="RuleBase" id="RU364104"/>
    </source>
</evidence>
<dbReference type="Pfam" id="PF08583">
    <property type="entry name" value="Cmc1"/>
    <property type="match status" value="1"/>
</dbReference>
<protein>
    <recommendedName>
        <fullName evidence="3">COX assembly mitochondrial protein</fullName>
    </recommendedName>
</protein>
<comment type="function">
    <text evidence="3">Required for mitochondrial cytochrome c oxidase (COX) assembly and respiration.</text>
</comment>
<keyword evidence="3" id="KW-0143">Chaperone</keyword>
<sequence length="144" mass="16670">MSQHAPDANPNSNKEYVDNFITELKGSMDEYLEENQPKQPTKESRTAKLSLPDYALHDVRKEISNAALENCADLEWDMQSCLKNGSWLDKFVQCSQQSEAFWNCIRQQKDKLKELGYMNMGNTDKLNQEIQDRAFLTIDSEVKE</sequence>
<accession>A0A1Y1YEH5</accession>
<dbReference type="EMBL" id="MCFE01000161">
    <property type="protein sequence ID" value="ORX96096.1"/>
    <property type="molecule type" value="Genomic_DNA"/>
</dbReference>
<comment type="caution">
    <text evidence="4">The sequence shown here is derived from an EMBL/GenBank/DDBJ whole genome shotgun (WGS) entry which is preliminary data.</text>
</comment>
<proteinExistence type="inferred from homology"/>
<keyword evidence="3" id="KW-0999">Mitochondrion inner membrane</keyword>
<comment type="subcellular location">
    <subcellularLocation>
        <location evidence="3">Mitochondrion inner membrane</location>
    </subcellularLocation>
</comment>
<evidence type="ECO:0000313" key="4">
    <source>
        <dbReference type="EMBL" id="ORX96096.1"/>
    </source>
</evidence>
<evidence type="ECO:0000256" key="2">
    <source>
        <dbReference type="ARBA" id="ARBA00023157"/>
    </source>
</evidence>
<dbReference type="Proteomes" id="UP000193498">
    <property type="component" value="Unassembled WGS sequence"/>
</dbReference>
<keyword evidence="2" id="KW-1015">Disulfide bond</keyword>
<reference evidence="4 5" key="1">
    <citation type="submission" date="2016-07" db="EMBL/GenBank/DDBJ databases">
        <title>Pervasive Adenine N6-methylation of Active Genes in Fungi.</title>
        <authorList>
            <consortium name="DOE Joint Genome Institute"/>
            <person name="Mondo S.J."/>
            <person name="Dannebaum R.O."/>
            <person name="Kuo R.C."/>
            <person name="Labutti K."/>
            <person name="Haridas S."/>
            <person name="Kuo A."/>
            <person name="Salamov A."/>
            <person name="Ahrendt S.R."/>
            <person name="Lipzen A."/>
            <person name="Sullivan W."/>
            <person name="Andreopoulos W.B."/>
            <person name="Clum A."/>
            <person name="Lindquist E."/>
            <person name="Daum C."/>
            <person name="Ramamoorthy G.K."/>
            <person name="Gryganskyi A."/>
            <person name="Culley D."/>
            <person name="Magnuson J.K."/>
            <person name="James T.Y."/>
            <person name="O'Malley M.A."/>
            <person name="Stajich J.E."/>
            <person name="Spatafora J.W."/>
            <person name="Visel A."/>
            <person name="Grigoriev I.V."/>
        </authorList>
    </citation>
    <scope>NUCLEOTIDE SEQUENCE [LARGE SCALE GENOMIC DNA]</scope>
    <source>
        <strain evidence="4 5">CBS 931.73</strain>
    </source>
</reference>
<organism evidence="4 5">
    <name type="scientific">Basidiobolus meristosporus CBS 931.73</name>
    <dbReference type="NCBI Taxonomy" id="1314790"/>
    <lineage>
        <taxon>Eukaryota</taxon>
        <taxon>Fungi</taxon>
        <taxon>Fungi incertae sedis</taxon>
        <taxon>Zoopagomycota</taxon>
        <taxon>Entomophthoromycotina</taxon>
        <taxon>Basidiobolomycetes</taxon>
        <taxon>Basidiobolales</taxon>
        <taxon>Basidiobolaceae</taxon>
        <taxon>Basidiobolus</taxon>
    </lineage>
</organism>
<comment type="similarity">
    <text evidence="1 3">Belongs to the CMC family.</text>
</comment>
<dbReference type="InterPro" id="IPR013892">
    <property type="entry name" value="Cyt_c_biogenesis_Cmc1-like"/>
</dbReference>
<dbReference type="GO" id="GO:0005743">
    <property type="term" value="C:mitochondrial inner membrane"/>
    <property type="evidence" value="ECO:0007669"/>
    <property type="project" value="UniProtKB-SubCell"/>
</dbReference>
<dbReference type="AlphaFoldDB" id="A0A1Y1YEH5"/>
<keyword evidence="3" id="KW-0496">Mitochondrion</keyword>
<evidence type="ECO:0000256" key="1">
    <source>
        <dbReference type="ARBA" id="ARBA00007347"/>
    </source>
</evidence>
<dbReference type="InParanoid" id="A0A1Y1YEH5"/>
<dbReference type="OrthoDB" id="2103031at2759"/>
<gene>
    <name evidence="4" type="ORF">K493DRAFT_351052</name>
</gene>
<keyword evidence="3" id="KW-0472">Membrane</keyword>
<name>A0A1Y1YEH5_9FUNG</name>
<dbReference type="STRING" id="1314790.A0A1Y1YEH5"/>